<organism evidence="12 13">
    <name type="scientific">Hypsizygus marmoreus</name>
    <name type="common">White beech mushroom</name>
    <name type="synonym">Agaricus marmoreus</name>
    <dbReference type="NCBI Taxonomy" id="39966"/>
    <lineage>
        <taxon>Eukaryota</taxon>
        <taxon>Fungi</taxon>
        <taxon>Dikarya</taxon>
        <taxon>Basidiomycota</taxon>
        <taxon>Agaricomycotina</taxon>
        <taxon>Agaricomycetes</taxon>
        <taxon>Agaricomycetidae</taxon>
        <taxon>Agaricales</taxon>
        <taxon>Tricholomatineae</taxon>
        <taxon>Lyophyllaceae</taxon>
        <taxon>Hypsizygus</taxon>
    </lineage>
</organism>
<proteinExistence type="inferred from homology"/>
<dbReference type="InterPro" id="IPR038506">
    <property type="entry name" value="GLE1-like_sf"/>
</dbReference>
<dbReference type="InParanoid" id="A0A369J7F4"/>
<dbReference type="EMBL" id="LUEZ02000146">
    <property type="protein sequence ID" value="RDB15643.1"/>
    <property type="molecule type" value="Genomic_DNA"/>
</dbReference>
<comment type="similarity">
    <text evidence="2">Belongs to the GLE1 family.</text>
</comment>
<evidence type="ECO:0000256" key="4">
    <source>
        <dbReference type="ARBA" id="ARBA00022816"/>
    </source>
</evidence>
<keyword evidence="4" id="KW-0509">mRNA transport</keyword>
<protein>
    <recommendedName>
        <fullName evidence="9">mRNA export factor GLE1</fullName>
    </recommendedName>
    <alternativeName>
        <fullName evidence="10">Nucleoporin GLE1</fullName>
    </alternativeName>
</protein>
<feature type="compositionally biased region" description="Low complexity" evidence="11">
    <location>
        <begin position="1"/>
        <end position="13"/>
    </location>
</feature>
<dbReference type="PANTHER" id="PTHR12960">
    <property type="entry name" value="GLE-1-RELATED"/>
    <property type="match status" value="1"/>
</dbReference>
<evidence type="ECO:0000256" key="10">
    <source>
        <dbReference type="ARBA" id="ARBA00029983"/>
    </source>
</evidence>
<dbReference type="Gene3D" id="1.25.40.510">
    <property type="entry name" value="GLE1-like"/>
    <property type="match status" value="1"/>
</dbReference>
<dbReference type="GO" id="GO:0031369">
    <property type="term" value="F:translation initiation factor binding"/>
    <property type="evidence" value="ECO:0007669"/>
    <property type="project" value="TreeGrafter"/>
</dbReference>
<evidence type="ECO:0000256" key="5">
    <source>
        <dbReference type="ARBA" id="ARBA00022927"/>
    </source>
</evidence>
<feature type="compositionally biased region" description="Basic and acidic residues" evidence="11">
    <location>
        <begin position="137"/>
        <end position="152"/>
    </location>
</feature>
<gene>
    <name evidence="12" type="primary">gle1</name>
    <name evidence="12" type="ORF">Hypma_004022</name>
</gene>
<feature type="region of interest" description="Disordered" evidence="11">
    <location>
        <begin position="1"/>
        <end position="104"/>
    </location>
</feature>
<dbReference type="GO" id="GO:0015031">
    <property type="term" value="P:protein transport"/>
    <property type="evidence" value="ECO:0007669"/>
    <property type="project" value="UniProtKB-KW"/>
</dbReference>
<evidence type="ECO:0000313" key="13">
    <source>
        <dbReference type="Proteomes" id="UP000076154"/>
    </source>
</evidence>
<feature type="region of interest" description="Disordered" evidence="11">
    <location>
        <begin position="238"/>
        <end position="267"/>
    </location>
</feature>
<evidence type="ECO:0000256" key="11">
    <source>
        <dbReference type="SAM" id="MobiDB-lite"/>
    </source>
</evidence>
<comment type="caution">
    <text evidence="12">The sequence shown here is derived from an EMBL/GenBank/DDBJ whole genome shotgun (WGS) entry which is preliminary data.</text>
</comment>
<evidence type="ECO:0000256" key="3">
    <source>
        <dbReference type="ARBA" id="ARBA00022448"/>
    </source>
</evidence>
<dbReference type="STRING" id="39966.A0A369J7F4"/>
<feature type="compositionally biased region" description="Low complexity" evidence="11">
    <location>
        <begin position="56"/>
        <end position="65"/>
    </location>
</feature>
<comment type="subcellular location">
    <subcellularLocation>
        <location evidence="1">Nucleus</location>
        <location evidence="1">Nuclear pore complex</location>
    </subcellularLocation>
</comment>
<evidence type="ECO:0000313" key="12">
    <source>
        <dbReference type="EMBL" id="RDB15643.1"/>
    </source>
</evidence>
<name>A0A369J7F4_HYPMA</name>
<evidence type="ECO:0000256" key="7">
    <source>
        <dbReference type="ARBA" id="ARBA00023132"/>
    </source>
</evidence>
<feature type="region of interest" description="Disordered" evidence="11">
    <location>
        <begin position="129"/>
        <end position="160"/>
    </location>
</feature>
<evidence type="ECO:0000256" key="6">
    <source>
        <dbReference type="ARBA" id="ARBA00023010"/>
    </source>
</evidence>
<evidence type="ECO:0000256" key="2">
    <source>
        <dbReference type="ARBA" id="ARBA00011056"/>
    </source>
</evidence>
<dbReference type="GO" id="GO:0000822">
    <property type="term" value="F:inositol hexakisphosphate binding"/>
    <property type="evidence" value="ECO:0007669"/>
    <property type="project" value="TreeGrafter"/>
</dbReference>
<dbReference type="GO" id="GO:0005543">
    <property type="term" value="F:phospholipid binding"/>
    <property type="evidence" value="ECO:0007669"/>
    <property type="project" value="TreeGrafter"/>
</dbReference>
<dbReference type="OrthoDB" id="420884at2759"/>
<dbReference type="GO" id="GO:0005737">
    <property type="term" value="C:cytoplasm"/>
    <property type="evidence" value="ECO:0007669"/>
    <property type="project" value="TreeGrafter"/>
</dbReference>
<evidence type="ECO:0000256" key="8">
    <source>
        <dbReference type="ARBA" id="ARBA00023242"/>
    </source>
</evidence>
<keyword evidence="13" id="KW-1185">Reference proteome</keyword>
<dbReference type="Proteomes" id="UP000076154">
    <property type="component" value="Unassembled WGS sequence"/>
</dbReference>
<dbReference type="GO" id="GO:0044614">
    <property type="term" value="C:nuclear pore cytoplasmic filaments"/>
    <property type="evidence" value="ECO:0007669"/>
    <property type="project" value="TreeGrafter"/>
</dbReference>
<dbReference type="PANTHER" id="PTHR12960:SF0">
    <property type="entry name" value="MRNA EXPORT FACTOR GLE1"/>
    <property type="match status" value="1"/>
</dbReference>
<evidence type="ECO:0000256" key="9">
    <source>
        <dbReference type="ARBA" id="ARBA00026227"/>
    </source>
</evidence>
<keyword evidence="5" id="KW-0653">Protein transport</keyword>
<sequence length="594" mass="68632">MKFGAPRSISPSPVRRKPRSRSTFGLQSDSDSDYGYSSDSYSESESDSDSSRSTDSRPSSPSSDSFCYASESEVPKLPPKPKHPPRNTAEQQRIEDTVAAIRLRTRHHDPYEDWERQTRMDAFRTARKELSATQTRFHTEQDRIRAEADQRRAARHAAQMADVQRRLAGVRLAQKAEEDQLREAWKLREKDIWDRIEGVIKIEEDKVKVRLEVERKVQEEKERKLKEEEMKKRLLEEKRKQEEEKKRQDEAEAKRLEDEKKKQEQEEEQLKLMEDLLKAERLENEREHRKAIGMTTAEDDWFLARAFLQEVKSEVAKVKSNREVKSEWSKWRRQITPKIGQITDDEVHINRISTELLNIMRPPNMPAHDPHIYKALLSSLSKAILLQAETEVTAEKKSAKPLAQVAFNLLNTVPDFAEIFFAKLVQRTGGWPIPIVVPKEDIDEKPWKDEAARTKAMGYRKSSVSDDLESAAEYTTRVAGIMRVYFHILKIPPRQPLQAMFQLPRLWIWLSRLAGERGLLETAVAPQLIYTALDVMGSYARQLWGHQWNKLLELIYEGVSVGFGSGRFIGGSSPEGIAARVRVELEIERILLGA</sequence>
<dbReference type="AlphaFoldDB" id="A0A369J7F4"/>
<keyword evidence="7" id="KW-0906">Nuclear pore complex</keyword>
<reference evidence="12" key="1">
    <citation type="submission" date="2018-04" db="EMBL/GenBank/DDBJ databases">
        <title>Whole genome sequencing of Hypsizygus marmoreus.</title>
        <authorList>
            <person name="Choi I.-G."/>
            <person name="Min B."/>
            <person name="Kim J.-G."/>
            <person name="Kim S."/>
            <person name="Oh Y.-L."/>
            <person name="Kong W.-S."/>
            <person name="Park H."/>
            <person name="Jeong J."/>
            <person name="Song E.-S."/>
        </authorList>
    </citation>
    <scope>NUCLEOTIDE SEQUENCE [LARGE SCALE GENOMIC DNA]</scope>
    <source>
        <strain evidence="12">51987-8</strain>
    </source>
</reference>
<accession>A0A369J7F4</accession>
<evidence type="ECO:0000256" key="1">
    <source>
        <dbReference type="ARBA" id="ARBA00004567"/>
    </source>
</evidence>
<dbReference type="InterPro" id="IPR012476">
    <property type="entry name" value="GLE1"/>
</dbReference>
<keyword evidence="8" id="KW-0539">Nucleus</keyword>
<dbReference type="Pfam" id="PF07817">
    <property type="entry name" value="GLE1"/>
    <property type="match status" value="1"/>
</dbReference>
<keyword evidence="3" id="KW-0813">Transport</keyword>
<dbReference type="GO" id="GO:0016973">
    <property type="term" value="P:poly(A)+ mRNA export from nucleus"/>
    <property type="evidence" value="ECO:0007669"/>
    <property type="project" value="InterPro"/>
</dbReference>
<keyword evidence="6" id="KW-0811">Translocation</keyword>